<dbReference type="InterPro" id="IPR035956">
    <property type="entry name" value="RimP_N_sf"/>
</dbReference>
<dbReference type="InterPro" id="IPR003728">
    <property type="entry name" value="Ribosome_maturation_RimP"/>
</dbReference>
<dbReference type="GO" id="GO:0005829">
    <property type="term" value="C:cytosol"/>
    <property type="evidence" value="ECO:0007669"/>
    <property type="project" value="TreeGrafter"/>
</dbReference>
<comment type="caution">
    <text evidence="6">The sequence shown here is derived from an EMBL/GenBank/DDBJ whole genome shotgun (WGS) entry which is preliminary data.</text>
</comment>
<evidence type="ECO:0000256" key="2">
    <source>
        <dbReference type="ARBA" id="ARBA00022517"/>
    </source>
</evidence>
<dbReference type="EMBL" id="DXEL01000030">
    <property type="protein sequence ID" value="HIX74108.1"/>
    <property type="molecule type" value="Genomic_DNA"/>
</dbReference>
<dbReference type="AlphaFoldDB" id="A0A9D1X717"/>
<dbReference type="SUPFAM" id="SSF75420">
    <property type="entry name" value="YhbC-like, N-terminal domain"/>
    <property type="match status" value="1"/>
</dbReference>
<feature type="domain" description="Ribosome maturation factor RimP N-terminal" evidence="4">
    <location>
        <begin position="11"/>
        <end position="75"/>
    </location>
</feature>
<dbReference type="PANTHER" id="PTHR33867:SF1">
    <property type="entry name" value="RIBOSOME MATURATION FACTOR RIMP"/>
    <property type="match status" value="1"/>
</dbReference>
<dbReference type="GO" id="GO:0006412">
    <property type="term" value="P:translation"/>
    <property type="evidence" value="ECO:0007669"/>
    <property type="project" value="TreeGrafter"/>
</dbReference>
<comment type="similarity">
    <text evidence="3">Belongs to the RimP family.</text>
</comment>
<protein>
    <recommendedName>
        <fullName evidence="3">Ribosome maturation factor RimP</fullName>
    </recommendedName>
</protein>
<dbReference type="HAMAP" id="MF_01077">
    <property type="entry name" value="RimP"/>
    <property type="match status" value="1"/>
</dbReference>
<dbReference type="NCBIfam" id="NF002531">
    <property type="entry name" value="PRK02001.1"/>
    <property type="match status" value="1"/>
</dbReference>
<comment type="subcellular location">
    <subcellularLocation>
        <location evidence="3">Cytoplasm</location>
    </subcellularLocation>
</comment>
<dbReference type="Pfam" id="PF17384">
    <property type="entry name" value="DUF150_C"/>
    <property type="match status" value="1"/>
</dbReference>
<evidence type="ECO:0000256" key="1">
    <source>
        <dbReference type="ARBA" id="ARBA00022490"/>
    </source>
</evidence>
<dbReference type="Pfam" id="PF02576">
    <property type="entry name" value="RimP_N"/>
    <property type="match status" value="1"/>
</dbReference>
<evidence type="ECO:0000259" key="4">
    <source>
        <dbReference type="Pfam" id="PF02576"/>
    </source>
</evidence>
<sequence>MIDKVTLVRLIEDKLADSENYLVDVIFKPDNLIVVEIDNDEAVCVEDCADLSNYLEECLGDELSSFDLEVGSAGITAPFKLLRQYQKNIGNEVEVLLKKGEKLTGVLKSVDEEGIVLTVVKKVKPEGAKRKIEVEEDLSYLFDDIKQTKYLIRFK</sequence>
<dbReference type="InterPro" id="IPR028998">
    <property type="entry name" value="RimP_C"/>
</dbReference>
<dbReference type="GO" id="GO:0000028">
    <property type="term" value="P:ribosomal small subunit assembly"/>
    <property type="evidence" value="ECO:0007669"/>
    <property type="project" value="TreeGrafter"/>
</dbReference>
<evidence type="ECO:0000313" key="7">
    <source>
        <dbReference type="Proteomes" id="UP000886740"/>
    </source>
</evidence>
<keyword evidence="2 3" id="KW-0690">Ribosome biogenesis</keyword>
<evidence type="ECO:0000313" key="6">
    <source>
        <dbReference type="EMBL" id="HIX74108.1"/>
    </source>
</evidence>
<dbReference type="PANTHER" id="PTHR33867">
    <property type="entry name" value="RIBOSOME MATURATION FACTOR RIMP"/>
    <property type="match status" value="1"/>
</dbReference>
<feature type="domain" description="Ribosome maturation factor RimP C-terminal" evidence="5">
    <location>
        <begin position="81"/>
        <end position="122"/>
    </location>
</feature>
<keyword evidence="1 3" id="KW-0963">Cytoplasm</keyword>
<reference evidence="6" key="1">
    <citation type="journal article" date="2021" name="PeerJ">
        <title>Extensive microbial diversity within the chicken gut microbiome revealed by metagenomics and culture.</title>
        <authorList>
            <person name="Gilroy R."/>
            <person name="Ravi A."/>
            <person name="Getino M."/>
            <person name="Pursley I."/>
            <person name="Horton D.L."/>
            <person name="Alikhan N.F."/>
            <person name="Baker D."/>
            <person name="Gharbi K."/>
            <person name="Hall N."/>
            <person name="Watson M."/>
            <person name="Adriaenssens E.M."/>
            <person name="Foster-Nyarko E."/>
            <person name="Jarju S."/>
            <person name="Secka A."/>
            <person name="Antonio M."/>
            <person name="Oren A."/>
            <person name="Chaudhuri R.R."/>
            <person name="La Ragione R."/>
            <person name="Hildebrand F."/>
            <person name="Pallen M.J."/>
        </authorList>
    </citation>
    <scope>NUCLEOTIDE SEQUENCE</scope>
    <source>
        <strain evidence="6">ChiGjej6B6-14162</strain>
    </source>
</reference>
<reference evidence="6" key="2">
    <citation type="submission" date="2021-04" db="EMBL/GenBank/DDBJ databases">
        <authorList>
            <person name="Gilroy R."/>
        </authorList>
    </citation>
    <scope>NUCLEOTIDE SEQUENCE</scope>
    <source>
        <strain evidence="6">ChiGjej6B6-14162</strain>
    </source>
</reference>
<name>A0A9D1X717_9BACT</name>
<dbReference type="InterPro" id="IPR028989">
    <property type="entry name" value="RimP_N"/>
</dbReference>
<gene>
    <name evidence="3 6" type="primary">rimP</name>
    <name evidence="6" type="ORF">H9977_03580</name>
</gene>
<proteinExistence type="inferred from homology"/>
<dbReference type="Proteomes" id="UP000886740">
    <property type="component" value="Unassembled WGS sequence"/>
</dbReference>
<accession>A0A9D1X717</accession>
<comment type="function">
    <text evidence="3">Required for maturation of 30S ribosomal subunits.</text>
</comment>
<evidence type="ECO:0000256" key="3">
    <source>
        <dbReference type="HAMAP-Rule" id="MF_01077"/>
    </source>
</evidence>
<organism evidence="6 7">
    <name type="scientific">Candidatus Parabacteroides intestinipullorum</name>
    <dbReference type="NCBI Taxonomy" id="2838723"/>
    <lineage>
        <taxon>Bacteria</taxon>
        <taxon>Pseudomonadati</taxon>
        <taxon>Bacteroidota</taxon>
        <taxon>Bacteroidia</taxon>
        <taxon>Bacteroidales</taxon>
        <taxon>Tannerellaceae</taxon>
        <taxon>Parabacteroides</taxon>
    </lineage>
</organism>
<evidence type="ECO:0000259" key="5">
    <source>
        <dbReference type="Pfam" id="PF17384"/>
    </source>
</evidence>